<sequence length="354" mass="39469">MTGRKDFVALDRFRSGTPTALPVHKIVMLGKGAVGKSALLKRLMYDEFFAAYQPTLDDTYSTVAQTMDGSFTQFELIDTGGNHCFSAMRQLRLKIARVIILIFSLNDESSLEEVATILHEIVRLQKQADPAPAAGESGGATGLSQRVLMVANKQDSKTAKSQVLQRRAQYLLAQVPIPDVHYIETSAYTGFNVVSLFYLVFEPALMNRKDEPKLSRPSKLMSVLTKINSRRLSSREQAFIDEEVEQRKRSWSVNAESANLSSITDEASSSSGFISADSDTKSMQEKMGIELTKEIGRNLDPGRMSTSSGKITNRRAMMSGPRNPTPIPKRRAFSVFLVRQNITFHLKMRNLSIF</sequence>
<evidence type="ECO:0000256" key="2">
    <source>
        <dbReference type="ARBA" id="ARBA00022475"/>
    </source>
</evidence>
<dbReference type="InterPro" id="IPR005225">
    <property type="entry name" value="Small_GTP-bd"/>
</dbReference>
<dbReference type="GO" id="GO:0005886">
    <property type="term" value="C:plasma membrane"/>
    <property type="evidence" value="ECO:0007669"/>
    <property type="project" value="UniProtKB-SubCell"/>
</dbReference>
<dbReference type="Proteomes" id="UP001626550">
    <property type="component" value="Unassembled WGS sequence"/>
</dbReference>
<comment type="caution">
    <text evidence="8">The sequence shown here is derived from an EMBL/GenBank/DDBJ whole genome shotgun (WGS) entry which is preliminary data.</text>
</comment>
<dbReference type="SMART" id="SM00175">
    <property type="entry name" value="RAB"/>
    <property type="match status" value="1"/>
</dbReference>
<evidence type="ECO:0000256" key="1">
    <source>
        <dbReference type="ARBA" id="ARBA00004193"/>
    </source>
</evidence>
<dbReference type="AlphaFoldDB" id="A0ABD2PU04"/>
<comment type="subcellular location">
    <subcellularLocation>
        <location evidence="1">Cell membrane</location>
        <topology evidence="1">Lipid-anchor</topology>
    </subcellularLocation>
</comment>
<evidence type="ECO:0000256" key="5">
    <source>
        <dbReference type="ARBA" id="ARBA00023136"/>
    </source>
</evidence>
<comment type="similarity">
    <text evidence="7">Belongs to the small GTPase superfamily. RasD family.</text>
</comment>
<dbReference type="SMART" id="SM00173">
    <property type="entry name" value="RAS"/>
    <property type="match status" value="1"/>
</dbReference>
<dbReference type="InterPro" id="IPR052236">
    <property type="entry name" value="Small_GTPase_RasD"/>
</dbReference>
<reference evidence="8 9" key="1">
    <citation type="submission" date="2024-11" db="EMBL/GenBank/DDBJ databases">
        <title>Adaptive evolution of stress response genes in parasites aligns with host niche diversity.</title>
        <authorList>
            <person name="Hahn C."/>
            <person name="Resl P."/>
        </authorList>
    </citation>
    <scope>NUCLEOTIDE SEQUENCE [LARGE SCALE GENOMIC DNA]</scope>
    <source>
        <strain evidence="8">EGGRZ-B1_66</strain>
        <tissue evidence="8">Body</tissue>
    </source>
</reference>
<dbReference type="SUPFAM" id="SSF52540">
    <property type="entry name" value="P-loop containing nucleoside triphosphate hydrolases"/>
    <property type="match status" value="1"/>
</dbReference>
<protein>
    <submittedName>
        <fullName evidence="8">Uncharacterized protein</fullName>
    </submittedName>
</protein>
<dbReference type="Gene3D" id="3.40.50.300">
    <property type="entry name" value="P-loop containing nucleotide triphosphate hydrolases"/>
    <property type="match status" value="1"/>
</dbReference>
<gene>
    <name evidence="8" type="ORF">Ciccas_010492</name>
</gene>
<keyword evidence="4" id="KW-0547">Nucleotide-binding</keyword>
<dbReference type="PANTHER" id="PTHR46149">
    <property type="entry name" value="MIP08469P"/>
    <property type="match status" value="1"/>
</dbReference>
<keyword evidence="3" id="KW-0488">Methylation</keyword>
<evidence type="ECO:0000256" key="6">
    <source>
        <dbReference type="ARBA" id="ARBA00023288"/>
    </source>
</evidence>
<keyword evidence="2" id="KW-1003">Cell membrane</keyword>
<name>A0ABD2PU04_9PLAT</name>
<dbReference type="InterPro" id="IPR027417">
    <property type="entry name" value="P-loop_NTPase"/>
</dbReference>
<proteinExistence type="inferred from homology"/>
<evidence type="ECO:0000256" key="3">
    <source>
        <dbReference type="ARBA" id="ARBA00022481"/>
    </source>
</evidence>
<dbReference type="EMBL" id="JBJKFK010002551">
    <property type="protein sequence ID" value="KAL3310936.1"/>
    <property type="molecule type" value="Genomic_DNA"/>
</dbReference>
<dbReference type="PROSITE" id="PS51421">
    <property type="entry name" value="RAS"/>
    <property type="match status" value="1"/>
</dbReference>
<dbReference type="GO" id="GO:0005525">
    <property type="term" value="F:GTP binding"/>
    <property type="evidence" value="ECO:0007669"/>
    <property type="project" value="UniProtKB-KW"/>
</dbReference>
<evidence type="ECO:0000313" key="8">
    <source>
        <dbReference type="EMBL" id="KAL3310936.1"/>
    </source>
</evidence>
<keyword evidence="5" id="KW-0472">Membrane</keyword>
<evidence type="ECO:0000256" key="7">
    <source>
        <dbReference type="ARBA" id="ARBA00038061"/>
    </source>
</evidence>
<accession>A0ABD2PU04</accession>
<evidence type="ECO:0000313" key="9">
    <source>
        <dbReference type="Proteomes" id="UP001626550"/>
    </source>
</evidence>
<dbReference type="Pfam" id="PF00071">
    <property type="entry name" value="Ras"/>
    <property type="match status" value="1"/>
</dbReference>
<dbReference type="SMART" id="SM00174">
    <property type="entry name" value="RHO"/>
    <property type="match status" value="1"/>
</dbReference>
<dbReference type="PRINTS" id="PR00449">
    <property type="entry name" value="RASTRNSFRMNG"/>
</dbReference>
<keyword evidence="6" id="KW-0449">Lipoprotein</keyword>
<dbReference type="PROSITE" id="PS51419">
    <property type="entry name" value="RAB"/>
    <property type="match status" value="1"/>
</dbReference>
<keyword evidence="9" id="KW-1185">Reference proteome</keyword>
<organism evidence="8 9">
    <name type="scientific">Cichlidogyrus casuarinus</name>
    <dbReference type="NCBI Taxonomy" id="1844966"/>
    <lineage>
        <taxon>Eukaryota</taxon>
        <taxon>Metazoa</taxon>
        <taxon>Spiralia</taxon>
        <taxon>Lophotrochozoa</taxon>
        <taxon>Platyhelminthes</taxon>
        <taxon>Monogenea</taxon>
        <taxon>Monopisthocotylea</taxon>
        <taxon>Dactylogyridea</taxon>
        <taxon>Ancyrocephalidae</taxon>
        <taxon>Cichlidogyrus</taxon>
    </lineage>
</organism>
<evidence type="ECO:0000256" key="4">
    <source>
        <dbReference type="ARBA" id="ARBA00023134"/>
    </source>
</evidence>
<dbReference type="NCBIfam" id="TIGR00231">
    <property type="entry name" value="small_GTP"/>
    <property type="match status" value="1"/>
</dbReference>
<keyword evidence="4" id="KW-0342">GTP-binding</keyword>
<dbReference type="InterPro" id="IPR001806">
    <property type="entry name" value="Small_GTPase"/>
</dbReference>